<organism evidence="6 7">
    <name type="scientific">Alteraurantiacibacter lauratis</name>
    <dbReference type="NCBI Taxonomy" id="2054627"/>
    <lineage>
        <taxon>Bacteria</taxon>
        <taxon>Pseudomonadati</taxon>
        <taxon>Pseudomonadota</taxon>
        <taxon>Alphaproteobacteria</taxon>
        <taxon>Sphingomonadales</taxon>
        <taxon>Erythrobacteraceae</taxon>
        <taxon>Alteraurantiacibacter</taxon>
    </lineage>
</organism>
<gene>
    <name evidence="6" type="ORF">ACFODK_02950</name>
</gene>
<dbReference type="PROSITE" id="PS50110">
    <property type="entry name" value="RESPONSE_REGULATORY"/>
    <property type="match status" value="1"/>
</dbReference>
<evidence type="ECO:0000256" key="3">
    <source>
        <dbReference type="ARBA" id="ARBA00023163"/>
    </source>
</evidence>
<dbReference type="PANTHER" id="PTHR48111:SF67">
    <property type="entry name" value="TRANSCRIPTIONAL REGULATORY PROTEIN TCTD"/>
    <property type="match status" value="1"/>
</dbReference>
<evidence type="ECO:0000256" key="4">
    <source>
        <dbReference type="PROSITE-ProRule" id="PRU00169"/>
    </source>
</evidence>
<dbReference type="InterPro" id="IPR001789">
    <property type="entry name" value="Sig_transdc_resp-reg_receiver"/>
</dbReference>
<dbReference type="RefSeq" id="WP_336918609.1">
    <property type="nucleotide sequence ID" value="NZ_JBANRN010000005.1"/>
</dbReference>
<dbReference type="SUPFAM" id="SSF52172">
    <property type="entry name" value="CheY-like"/>
    <property type="match status" value="1"/>
</dbReference>
<dbReference type="EMBL" id="JBHRSU010000003">
    <property type="protein sequence ID" value="MFC3099843.1"/>
    <property type="molecule type" value="Genomic_DNA"/>
</dbReference>
<dbReference type="PANTHER" id="PTHR48111">
    <property type="entry name" value="REGULATOR OF RPOS"/>
    <property type="match status" value="1"/>
</dbReference>
<protein>
    <submittedName>
        <fullName evidence="6">Response regulator</fullName>
    </submittedName>
</protein>
<evidence type="ECO:0000259" key="5">
    <source>
        <dbReference type="PROSITE" id="PS50110"/>
    </source>
</evidence>
<dbReference type="Pfam" id="PF00072">
    <property type="entry name" value="Response_reg"/>
    <property type="match status" value="1"/>
</dbReference>
<dbReference type="Proteomes" id="UP001595378">
    <property type="component" value="Unassembled WGS sequence"/>
</dbReference>
<evidence type="ECO:0000313" key="6">
    <source>
        <dbReference type="EMBL" id="MFC3099843.1"/>
    </source>
</evidence>
<sequence>MMAQPVQRAELLARRILAIDDEEANVLLLASLLEREGYGDVHYLTDPVRAVETFLTLQPDIVLLDLMMPGVDGFQLLEAFARHAREDEFRPILVLTADTTLQARRRALALGAKDFVVKPFDIIEISLRIANLLETRILYERLRQNALQQPPANQV</sequence>
<proteinExistence type="predicted"/>
<keyword evidence="1" id="KW-0805">Transcription regulation</keyword>
<evidence type="ECO:0000256" key="2">
    <source>
        <dbReference type="ARBA" id="ARBA00023125"/>
    </source>
</evidence>
<dbReference type="InterPro" id="IPR011006">
    <property type="entry name" value="CheY-like_superfamily"/>
</dbReference>
<feature type="modified residue" description="4-aspartylphosphate" evidence="4">
    <location>
        <position position="65"/>
    </location>
</feature>
<keyword evidence="3" id="KW-0804">Transcription</keyword>
<accession>A0ABV7EB73</accession>
<dbReference type="SMART" id="SM00448">
    <property type="entry name" value="REC"/>
    <property type="match status" value="1"/>
</dbReference>
<keyword evidence="7" id="KW-1185">Reference proteome</keyword>
<keyword evidence="4" id="KW-0597">Phosphoprotein</keyword>
<dbReference type="Gene3D" id="3.40.50.2300">
    <property type="match status" value="1"/>
</dbReference>
<name>A0ABV7EB73_9SPHN</name>
<dbReference type="InterPro" id="IPR039420">
    <property type="entry name" value="WalR-like"/>
</dbReference>
<evidence type="ECO:0000256" key="1">
    <source>
        <dbReference type="ARBA" id="ARBA00023015"/>
    </source>
</evidence>
<reference evidence="7" key="1">
    <citation type="journal article" date="2019" name="Int. J. Syst. Evol. Microbiol.">
        <title>The Global Catalogue of Microorganisms (GCM) 10K type strain sequencing project: providing services to taxonomists for standard genome sequencing and annotation.</title>
        <authorList>
            <consortium name="The Broad Institute Genomics Platform"/>
            <consortium name="The Broad Institute Genome Sequencing Center for Infectious Disease"/>
            <person name="Wu L."/>
            <person name="Ma J."/>
        </authorList>
    </citation>
    <scope>NUCLEOTIDE SEQUENCE [LARGE SCALE GENOMIC DNA]</scope>
    <source>
        <strain evidence="7">KCTC 52606</strain>
    </source>
</reference>
<feature type="domain" description="Response regulatory" evidence="5">
    <location>
        <begin position="15"/>
        <end position="133"/>
    </location>
</feature>
<evidence type="ECO:0000313" key="7">
    <source>
        <dbReference type="Proteomes" id="UP001595378"/>
    </source>
</evidence>
<keyword evidence="2" id="KW-0238">DNA-binding</keyword>
<comment type="caution">
    <text evidence="6">The sequence shown here is derived from an EMBL/GenBank/DDBJ whole genome shotgun (WGS) entry which is preliminary data.</text>
</comment>